<keyword evidence="1 5" id="KW-0378">Hydrolase</keyword>
<dbReference type="PANTHER" id="PTHR31490">
    <property type="entry name" value="GLYCOSYL HYDROLASE"/>
    <property type="match status" value="1"/>
</dbReference>
<name>A0A7U1BNB6_9ZZZZ</name>
<keyword evidence="3" id="KW-0624">Polysaccharide degradation</keyword>
<evidence type="ECO:0000313" key="5">
    <source>
        <dbReference type="EMBL" id="QQZ02672.1"/>
    </source>
</evidence>
<dbReference type="InterPro" id="IPR001000">
    <property type="entry name" value="GH10_dom"/>
</dbReference>
<evidence type="ECO:0000259" key="4">
    <source>
        <dbReference type="PROSITE" id="PS51760"/>
    </source>
</evidence>
<keyword evidence="5" id="KW-0326">Glycosidase</keyword>
<protein>
    <submittedName>
        <fullName evidence="5">1,4-beta-xylanase</fullName>
    </submittedName>
</protein>
<dbReference type="InterPro" id="IPR044846">
    <property type="entry name" value="GH10"/>
</dbReference>
<sequence length="425" mass="48724">MRTRGRTYSGRNAALALVLVAAAGSIAAAAEVDPAQLDESIRRIRMGTLVIEAPPGTEVRVEQLRHEFWFGAAIASHVFGDRVNSDDAARYKQVFLENFNSAVTENALKWHAMERRRGEVDYSAVDAILAWTEEHQIPLRGHNIFWGVSNQVQPWLKELDDAELRETLKARAIDIGRRYRGRFAEYDLNNEMLHGNWYEDRLGPEITLDMTRWIRQEDPDAVLYLNDYDILTGRRVDDFVAHIQKFLDQGVPIGGIGVQGHLHGDSFDPVALQPSLDKLAQFKLPVRVTEFNFPGQRSKHYGNRRTRLTDEEEQAKARAIVDYYRICFAHKAVQGILMWGFWEGANWIPASSLYRRDWSPTPAAEAYRNLIFRQWWTDWRGKTDSQGRSEVRAFFGKHRVTAAGKEFIVDLKPNEPTKVVSLKSE</sequence>
<organism evidence="5">
    <name type="scientific">uncultured microorganism</name>
    <dbReference type="NCBI Taxonomy" id="358574"/>
    <lineage>
        <taxon>unclassified sequences</taxon>
        <taxon>environmental samples</taxon>
    </lineage>
</organism>
<proteinExistence type="predicted"/>
<reference evidence="5" key="1">
    <citation type="journal article" date="2021" name="AMB Express">
        <title>Characterization of efficient xylanases from industrial-scale pulp and paper wastewater treatment microbiota.</title>
        <authorList>
            <person name="Wang J."/>
            <person name="Liang J."/>
            <person name="Li Y."/>
            <person name="Tian L."/>
            <person name="Wei Y."/>
        </authorList>
    </citation>
    <scope>NUCLEOTIDE SEQUENCE</scope>
</reference>
<dbReference type="Pfam" id="PF00331">
    <property type="entry name" value="Glyco_hydro_10"/>
    <property type="match status" value="1"/>
</dbReference>
<feature type="domain" description="GH10" evidence="4">
    <location>
        <begin position="72"/>
        <end position="370"/>
    </location>
</feature>
<keyword evidence="5" id="KW-0858">Xylan degradation</keyword>
<dbReference type="Gene3D" id="3.20.20.80">
    <property type="entry name" value="Glycosidases"/>
    <property type="match status" value="1"/>
</dbReference>
<dbReference type="AlphaFoldDB" id="A0A7U1BNB6"/>
<evidence type="ECO:0000256" key="1">
    <source>
        <dbReference type="ARBA" id="ARBA00022801"/>
    </source>
</evidence>
<dbReference type="InterPro" id="IPR017853">
    <property type="entry name" value="GH"/>
</dbReference>
<dbReference type="SMART" id="SM00633">
    <property type="entry name" value="Glyco_10"/>
    <property type="match status" value="1"/>
</dbReference>
<dbReference type="GO" id="GO:0045493">
    <property type="term" value="P:xylan catabolic process"/>
    <property type="evidence" value="ECO:0007669"/>
    <property type="project" value="UniProtKB-KW"/>
</dbReference>
<dbReference type="SUPFAM" id="SSF51445">
    <property type="entry name" value="(Trans)glycosidases"/>
    <property type="match status" value="1"/>
</dbReference>
<dbReference type="EMBL" id="MW124414">
    <property type="protein sequence ID" value="QQZ02672.1"/>
    <property type="molecule type" value="Genomic_DNA"/>
</dbReference>
<dbReference type="PRINTS" id="PR00134">
    <property type="entry name" value="GLHYDRLASE10"/>
</dbReference>
<accession>A0A7U1BNB6</accession>
<dbReference type="PANTHER" id="PTHR31490:SF1">
    <property type="entry name" value="ENDO-1,4-BETA-XYLANASE 1"/>
    <property type="match status" value="1"/>
</dbReference>
<evidence type="ECO:0000256" key="2">
    <source>
        <dbReference type="ARBA" id="ARBA00023277"/>
    </source>
</evidence>
<keyword evidence="2" id="KW-0119">Carbohydrate metabolism</keyword>
<dbReference type="PROSITE" id="PS51760">
    <property type="entry name" value="GH10_2"/>
    <property type="match status" value="1"/>
</dbReference>
<dbReference type="GO" id="GO:0004553">
    <property type="term" value="F:hydrolase activity, hydrolyzing O-glycosyl compounds"/>
    <property type="evidence" value="ECO:0007669"/>
    <property type="project" value="InterPro"/>
</dbReference>
<evidence type="ECO:0000256" key="3">
    <source>
        <dbReference type="ARBA" id="ARBA00023326"/>
    </source>
</evidence>